<proteinExistence type="predicted"/>
<sequence length="119" mass="13584">MDISSNINSCTLQVVCVEPQSNTQEHHQELPCKGRVCTRCGKCRDWYWAPNDGFFMEGRKYYRKRPDATCTGCCGGVYDSRYDCDSCCGGGSYYHYFCACCFFGRHCECDDNRLPVCTV</sequence>
<protein>
    <submittedName>
        <fullName evidence="2">Uncharacterized protein</fullName>
    </submittedName>
</protein>
<reference evidence="2" key="1">
    <citation type="submission" date="2021-02" db="EMBL/GenBank/DDBJ databases">
        <authorList>
            <person name="Nowell W R."/>
        </authorList>
    </citation>
    <scope>NUCLEOTIDE SEQUENCE</scope>
</reference>
<dbReference type="Proteomes" id="UP000663832">
    <property type="component" value="Unassembled WGS sequence"/>
</dbReference>
<gene>
    <name evidence="1" type="ORF">BJG266_LOCUS39648</name>
    <name evidence="2" type="ORF">QVE165_LOCUS56536</name>
</gene>
<dbReference type="EMBL" id="CAJNOI010001750">
    <property type="protein sequence ID" value="CAF1436557.1"/>
    <property type="molecule type" value="Genomic_DNA"/>
</dbReference>
<keyword evidence="3" id="KW-1185">Reference proteome</keyword>
<dbReference type="EMBL" id="CAJNOM010002079">
    <property type="protein sequence ID" value="CAF1626154.1"/>
    <property type="molecule type" value="Genomic_DNA"/>
</dbReference>
<organism evidence="2 3">
    <name type="scientific">Adineta steineri</name>
    <dbReference type="NCBI Taxonomy" id="433720"/>
    <lineage>
        <taxon>Eukaryota</taxon>
        <taxon>Metazoa</taxon>
        <taxon>Spiralia</taxon>
        <taxon>Gnathifera</taxon>
        <taxon>Rotifera</taxon>
        <taxon>Eurotatoria</taxon>
        <taxon>Bdelloidea</taxon>
        <taxon>Adinetida</taxon>
        <taxon>Adinetidae</taxon>
        <taxon>Adineta</taxon>
    </lineage>
</organism>
<dbReference type="Proteomes" id="UP000663877">
    <property type="component" value="Unassembled WGS sequence"/>
</dbReference>
<comment type="caution">
    <text evidence="2">The sequence shown here is derived from an EMBL/GenBank/DDBJ whole genome shotgun (WGS) entry which is preliminary data.</text>
</comment>
<dbReference type="AlphaFoldDB" id="A0A816CU36"/>
<evidence type="ECO:0000313" key="2">
    <source>
        <dbReference type="EMBL" id="CAF1626154.1"/>
    </source>
</evidence>
<name>A0A816CU36_9BILA</name>
<evidence type="ECO:0000313" key="3">
    <source>
        <dbReference type="Proteomes" id="UP000663832"/>
    </source>
</evidence>
<accession>A0A816CU36</accession>
<evidence type="ECO:0000313" key="1">
    <source>
        <dbReference type="EMBL" id="CAF1436557.1"/>
    </source>
</evidence>